<organism evidence="1 2">
    <name type="scientific">Hyalomma asiaticum</name>
    <name type="common">Tick</name>
    <dbReference type="NCBI Taxonomy" id="266040"/>
    <lineage>
        <taxon>Eukaryota</taxon>
        <taxon>Metazoa</taxon>
        <taxon>Ecdysozoa</taxon>
        <taxon>Arthropoda</taxon>
        <taxon>Chelicerata</taxon>
        <taxon>Arachnida</taxon>
        <taxon>Acari</taxon>
        <taxon>Parasitiformes</taxon>
        <taxon>Ixodida</taxon>
        <taxon>Ixodoidea</taxon>
        <taxon>Ixodidae</taxon>
        <taxon>Hyalomminae</taxon>
        <taxon>Hyalomma</taxon>
    </lineage>
</organism>
<proteinExistence type="predicted"/>
<protein>
    <submittedName>
        <fullName evidence="1">Uncharacterized protein</fullName>
    </submittedName>
</protein>
<sequence>MEDLRYCGYQRTHLRRVLPGRKDQQEETDLRDCRAILVHRGHEVHRVKPGSQDHRGTLDRRDLRGGRGNPLVTTPPHFMPLWEPELETFQDADEKDADSRETETSHGEYDPKGEASWDAADPFGADEHANDEPVLGRA</sequence>
<gene>
    <name evidence="1" type="ORF">HPB50_008113</name>
</gene>
<evidence type="ECO:0000313" key="1">
    <source>
        <dbReference type="EMBL" id="KAH6930042.1"/>
    </source>
</evidence>
<keyword evidence="2" id="KW-1185">Reference proteome</keyword>
<dbReference type="EMBL" id="CM023485">
    <property type="protein sequence ID" value="KAH6930042.1"/>
    <property type="molecule type" value="Genomic_DNA"/>
</dbReference>
<dbReference type="Proteomes" id="UP000821845">
    <property type="component" value="Chromosome 5"/>
</dbReference>
<name>A0ACB7S7J2_HYAAI</name>
<reference evidence="1" key="1">
    <citation type="submission" date="2020-05" db="EMBL/GenBank/DDBJ databases">
        <title>Large-scale comparative analyses of tick genomes elucidate their genetic diversity and vector capacities.</title>
        <authorList>
            <person name="Jia N."/>
            <person name="Wang J."/>
            <person name="Shi W."/>
            <person name="Du L."/>
            <person name="Sun Y."/>
            <person name="Zhan W."/>
            <person name="Jiang J."/>
            <person name="Wang Q."/>
            <person name="Zhang B."/>
            <person name="Ji P."/>
            <person name="Sakyi L.B."/>
            <person name="Cui X."/>
            <person name="Yuan T."/>
            <person name="Jiang B."/>
            <person name="Yang W."/>
            <person name="Lam T.T.-Y."/>
            <person name="Chang Q."/>
            <person name="Ding S."/>
            <person name="Wang X."/>
            <person name="Zhu J."/>
            <person name="Ruan X."/>
            <person name="Zhao L."/>
            <person name="Wei J."/>
            <person name="Que T."/>
            <person name="Du C."/>
            <person name="Cheng J."/>
            <person name="Dai P."/>
            <person name="Han X."/>
            <person name="Huang E."/>
            <person name="Gao Y."/>
            <person name="Liu J."/>
            <person name="Shao H."/>
            <person name="Ye R."/>
            <person name="Li L."/>
            <person name="Wei W."/>
            <person name="Wang X."/>
            <person name="Wang C."/>
            <person name="Yang T."/>
            <person name="Huo Q."/>
            <person name="Li W."/>
            <person name="Guo W."/>
            <person name="Chen H."/>
            <person name="Zhou L."/>
            <person name="Ni X."/>
            <person name="Tian J."/>
            <person name="Zhou Y."/>
            <person name="Sheng Y."/>
            <person name="Liu T."/>
            <person name="Pan Y."/>
            <person name="Xia L."/>
            <person name="Li J."/>
            <person name="Zhao F."/>
            <person name="Cao W."/>
        </authorList>
    </citation>
    <scope>NUCLEOTIDE SEQUENCE</scope>
    <source>
        <strain evidence="1">Hyas-2018</strain>
    </source>
</reference>
<accession>A0ACB7S7J2</accession>
<evidence type="ECO:0000313" key="2">
    <source>
        <dbReference type="Proteomes" id="UP000821845"/>
    </source>
</evidence>
<comment type="caution">
    <text evidence="1">The sequence shown here is derived from an EMBL/GenBank/DDBJ whole genome shotgun (WGS) entry which is preliminary data.</text>
</comment>